<feature type="compositionally biased region" description="Basic and acidic residues" evidence="1">
    <location>
        <begin position="975"/>
        <end position="988"/>
    </location>
</feature>
<dbReference type="Gene3D" id="3.40.30.10">
    <property type="entry name" value="Glutaredoxin"/>
    <property type="match status" value="1"/>
</dbReference>
<feature type="compositionally biased region" description="Basic and acidic residues" evidence="1">
    <location>
        <begin position="580"/>
        <end position="600"/>
    </location>
</feature>
<feature type="region of interest" description="Disordered" evidence="1">
    <location>
        <begin position="857"/>
        <end position="896"/>
    </location>
</feature>
<feature type="compositionally biased region" description="Basic and acidic residues" evidence="1">
    <location>
        <begin position="1051"/>
        <end position="1065"/>
    </location>
</feature>
<evidence type="ECO:0000256" key="1">
    <source>
        <dbReference type="SAM" id="MobiDB-lite"/>
    </source>
</evidence>
<name>A0AA35IYH8_SACMI</name>
<feature type="region of interest" description="Disordered" evidence="1">
    <location>
        <begin position="710"/>
        <end position="820"/>
    </location>
</feature>
<dbReference type="Proteomes" id="UP001161438">
    <property type="component" value="Chromosome 7"/>
</dbReference>
<feature type="compositionally biased region" description="Basic and acidic residues" evidence="1">
    <location>
        <begin position="710"/>
        <end position="740"/>
    </location>
</feature>
<feature type="compositionally biased region" description="Polar residues" evidence="1">
    <location>
        <begin position="103"/>
        <end position="116"/>
    </location>
</feature>
<accession>A0AA35IYH8</accession>
<protein>
    <recommendedName>
        <fullName evidence="4">YFR016C-like protein</fullName>
    </recommendedName>
</protein>
<feature type="region of interest" description="Disordered" evidence="1">
    <location>
        <begin position="975"/>
        <end position="1065"/>
    </location>
</feature>
<keyword evidence="3" id="KW-1185">Reference proteome</keyword>
<feature type="compositionally biased region" description="Basic residues" evidence="1">
    <location>
        <begin position="183"/>
        <end position="199"/>
    </location>
</feature>
<feature type="compositionally biased region" description="Basic and acidic residues" evidence="1">
    <location>
        <begin position="478"/>
        <end position="520"/>
    </location>
</feature>
<dbReference type="SUPFAM" id="SSF52833">
    <property type="entry name" value="Thioredoxin-like"/>
    <property type="match status" value="1"/>
</dbReference>
<sequence length="1224" mass="136323">MVESSTVENLEGNVQPPLINGARDSYSVVSMESPLLSTDVCPENKVSLTEADLDGAVNVTDDFLIELPPQEQTLKPKDTEKQIQEQIKTENNRDTTVKPYNSVDKTVGSSLQNANSKDLEQKDEEIEINIDTVNPDKKSSTDTTTNVDVVTSKPSTNGTIKNAEDTSSVKEPRGVDVDNIPIKKNKKGRKKKTVNKKGRISSNSAGATDLSKQTTLDSILIGIEEYLQDDDLKNEDIKVNVIRGELADVQSSHSQKDKVPYGDLSEKRLDVQETDTETFSESAQKIFSVNEINKDHIDEASLKDQNDVSMDKIEHAISEEGNAILYSGGENEASAGHKQEPHSLKENDENVQASTTEYLLQGKTKDAERRSLAKSEFHFNVGESEPLTSREVKQTESVKDSTTPLILAREDKEVEVSEEKHILERKAKQDHETVTANHEIDRNDDTETVNSNNILTLEGDKQKVNIDGIPNPIMCTSDNEKNVEHSTDTSLNVEKEEKLALPEVGKKSAIEKPEAIKDNEETSIEEGSTPKIKETIDDNKMQSEMADGFPNYELEGNAKPAIIPEESSNFGNNPETSPQESKRNEGATPELTRESMKGEDGEIAEVVENDRISDAFETTEEDLKSIKQDKEDRDTSVHGYIGDLEDDTIASGIKTIKEDIKTKQDGIVEPLEVKIESEDSAAAREVFATVEKGATVEKLGDSISERFEDIQITKEKEEEIPKEDTKDQDAEVGEVLKEESTADISRAVGSSKEEYRSQNVKVSTEEVETTQKDIEDATSKNLEITQKGNEMIKKNAESKDGGVTETVNEGSKVKDAGTDEKNIKNNKKIAKGDIERDLEMEASKADEAKTRPKALEIIARRDEENEEVETAQISGEEAYMGGNEPSGTTNEDNKAEYSKTAEILEDARNCLKAEVPKEDTEAATKKDAAEDGASPANILKGATTEHNYKDIKVSDEHEKTVELPELARQEKMLLKGDNEEMRTEENEKMNFIPDLTMEETIVEDIGKRETETEQEGQEEEGEDEEGTCQLDFNDTESINIEGPGNEENESEDQKTNEDSKEPTADDIFKDILDETDEFLEQLKIVDDSEINALLQSLDAKDTATQTAKQPIQDQPKPQDVIKTSEIRTMNEQEPVYIYTSLAGGGFHMIPRTNRLSTILTANRIPFTYRDLGTDDEARKVWKTFSKGRSLPGVVRGHNDLIGNWEDIEEANEDYRLRELIYDII</sequence>
<dbReference type="EMBL" id="OX365763">
    <property type="protein sequence ID" value="CAI4039295.1"/>
    <property type="molecule type" value="Genomic_DNA"/>
</dbReference>
<feature type="region of interest" description="Disordered" evidence="1">
    <location>
        <begin position="550"/>
        <end position="639"/>
    </location>
</feature>
<feature type="compositionally biased region" description="Basic and acidic residues" evidence="1">
    <location>
        <begin position="621"/>
        <end position="636"/>
    </location>
</feature>
<dbReference type="PROSITE" id="PS51354">
    <property type="entry name" value="GLUTAREDOXIN_2"/>
    <property type="match status" value="1"/>
</dbReference>
<feature type="region of interest" description="Disordered" evidence="1">
    <location>
        <begin position="915"/>
        <end position="943"/>
    </location>
</feature>
<evidence type="ECO:0008006" key="4">
    <source>
        <dbReference type="Google" id="ProtNLM"/>
    </source>
</evidence>
<proteinExistence type="predicted"/>
<feature type="compositionally biased region" description="Basic and acidic residues" evidence="1">
    <location>
        <begin position="769"/>
        <end position="778"/>
    </location>
</feature>
<reference evidence="2" key="1">
    <citation type="submission" date="2022-10" db="EMBL/GenBank/DDBJ databases">
        <authorList>
            <person name="Byrne P K."/>
        </authorList>
    </citation>
    <scope>NUCLEOTIDE SEQUENCE</scope>
    <source>
        <strain evidence="2">IFO1815</strain>
    </source>
</reference>
<feature type="compositionally biased region" description="Basic and acidic residues" evidence="1">
    <location>
        <begin position="811"/>
        <end position="820"/>
    </location>
</feature>
<gene>
    <name evidence="2" type="primary">SMKI07G2780</name>
    <name evidence="2" type="ORF">SMKI_07G2780</name>
</gene>
<feature type="region of interest" description="Disordered" evidence="1">
    <location>
        <begin position="89"/>
        <end position="209"/>
    </location>
</feature>
<evidence type="ECO:0000313" key="2">
    <source>
        <dbReference type="EMBL" id="CAI4039295.1"/>
    </source>
</evidence>
<feature type="compositionally biased region" description="Acidic residues" evidence="1">
    <location>
        <begin position="1012"/>
        <end position="1026"/>
    </location>
</feature>
<organism evidence="2 3">
    <name type="scientific">Saccharomyces mikatae IFO 1815</name>
    <dbReference type="NCBI Taxonomy" id="226126"/>
    <lineage>
        <taxon>Eukaryota</taxon>
        <taxon>Fungi</taxon>
        <taxon>Dikarya</taxon>
        <taxon>Ascomycota</taxon>
        <taxon>Saccharomycotina</taxon>
        <taxon>Saccharomycetes</taxon>
        <taxon>Saccharomycetales</taxon>
        <taxon>Saccharomycetaceae</taxon>
        <taxon>Saccharomyces</taxon>
    </lineage>
</organism>
<dbReference type="RefSeq" id="XP_056082410.1">
    <property type="nucleotide sequence ID" value="XM_056222750.1"/>
</dbReference>
<feature type="compositionally biased region" description="Polar residues" evidence="1">
    <location>
        <begin position="779"/>
        <end position="788"/>
    </location>
</feature>
<feature type="compositionally biased region" description="Basic and acidic residues" evidence="1">
    <location>
        <begin position="790"/>
        <end position="802"/>
    </location>
</feature>
<feature type="region of interest" description="Disordered" evidence="1">
    <location>
        <begin position="478"/>
        <end position="531"/>
    </location>
</feature>
<feature type="compositionally biased region" description="Basic and acidic residues" evidence="1">
    <location>
        <begin position="162"/>
        <end position="176"/>
    </location>
</feature>
<feature type="compositionally biased region" description="Low complexity" evidence="1">
    <location>
        <begin position="141"/>
        <end position="153"/>
    </location>
</feature>
<feature type="compositionally biased region" description="Basic and acidic residues" evidence="1">
    <location>
        <begin position="915"/>
        <end position="929"/>
    </location>
</feature>
<dbReference type="InterPro" id="IPR036249">
    <property type="entry name" value="Thioredoxin-like_sf"/>
</dbReference>
<feature type="compositionally biased region" description="Polar residues" evidence="1">
    <location>
        <begin position="200"/>
        <end position="209"/>
    </location>
</feature>
<dbReference type="AlphaFoldDB" id="A0AA35IYH8"/>
<evidence type="ECO:0000313" key="3">
    <source>
        <dbReference type="Proteomes" id="UP001161438"/>
    </source>
</evidence>
<feature type="compositionally biased region" description="Polar residues" evidence="1">
    <location>
        <begin position="566"/>
        <end position="579"/>
    </location>
</feature>
<dbReference type="GeneID" id="80918506"/>